<reference evidence="1" key="1">
    <citation type="journal article" date="2023" name="IMA Fungus">
        <title>Comparative genomic study of the Penicillium genus elucidates a diverse pangenome and 15 lateral gene transfer events.</title>
        <authorList>
            <person name="Petersen C."/>
            <person name="Sorensen T."/>
            <person name="Nielsen M.R."/>
            <person name="Sondergaard T.E."/>
            <person name="Sorensen J.L."/>
            <person name="Fitzpatrick D.A."/>
            <person name="Frisvad J.C."/>
            <person name="Nielsen K.L."/>
        </authorList>
    </citation>
    <scope>NUCLEOTIDE SEQUENCE</scope>
    <source>
        <strain evidence="1">IBT 17514</strain>
    </source>
</reference>
<dbReference type="EMBL" id="JAQJAN010000023">
    <property type="protein sequence ID" value="KAJ5703424.1"/>
    <property type="molecule type" value="Genomic_DNA"/>
</dbReference>
<protein>
    <submittedName>
        <fullName evidence="1">Uncharacterized protein</fullName>
    </submittedName>
</protein>
<accession>A0AAD6HAK7</accession>
<keyword evidence="2" id="KW-1185">Reference proteome</keyword>
<dbReference type="Proteomes" id="UP001215712">
    <property type="component" value="Unassembled WGS sequence"/>
</dbReference>
<evidence type="ECO:0000313" key="2">
    <source>
        <dbReference type="Proteomes" id="UP001215712"/>
    </source>
</evidence>
<reference evidence="1" key="2">
    <citation type="submission" date="2023-01" db="EMBL/GenBank/DDBJ databases">
        <authorList>
            <person name="Petersen C."/>
        </authorList>
    </citation>
    <scope>NUCLEOTIDE SEQUENCE</scope>
    <source>
        <strain evidence="1">IBT 17514</strain>
    </source>
</reference>
<sequence>MVIFENQASAVRGSMENTKPYYDGVLTGHKGLTGMSYHAHLPEDKEGFDGVHGMVEKPFIIRKGQLAIEGHATKLEMMSSWTMSSVNADDAFRTDRADWVYCDVPKHPQRRYPSLLYLSGTDLCYH</sequence>
<name>A0AAD6HAK7_9EURO</name>
<evidence type="ECO:0000313" key="1">
    <source>
        <dbReference type="EMBL" id="KAJ5703424.1"/>
    </source>
</evidence>
<gene>
    <name evidence="1" type="ORF">N7493_011813</name>
</gene>
<proteinExistence type="predicted"/>
<comment type="caution">
    <text evidence="1">The sequence shown here is derived from an EMBL/GenBank/DDBJ whole genome shotgun (WGS) entry which is preliminary data.</text>
</comment>
<organism evidence="1 2">
    <name type="scientific">Penicillium malachiteum</name>
    <dbReference type="NCBI Taxonomy" id="1324776"/>
    <lineage>
        <taxon>Eukaryota</taxon>
        <taxon>Fungi</taxon>
        <taxon>Dikarya</taxon>
        <taxon>Ascomycota</taxon>
        <taxon>Pezizomycotina</taxon>
        <taxon>Eurotiomycetes</taxon>
        <taxon>Eurotiomycetidae</taxon>
        <taxon>Eurotiales</taxon>
        <taxon>Aspergillaceae</taxon>
        <taxon>Penicillium</taxon>
    </lineage>
</organism>
<dbReference type="AlphaFoldDB" id="A0AAD6HAK7"/>